<organism evidence="1 2">
    <name type="scientific">Orchesella cincta</name>
    <name type="common">Springtail</name>
    <name type="synonym">Podura cincta</name>
    <dbReference type="NCBI Taxonomy" id="48709"/>
    <lineage>
        <taxon>Eukaryota</taxon>
        <taxon>Metazoa</taxon>
        <taxon>Ecdysozoa</taxon>
        <taxon>Arthropoda</taxon>
        <taxon>Hexapoda</taxon>
        <taxon>Collembola</taxon>
        <taxon>Entomobryomorpha</taxon>
        <taxon>Entomobryoidea</taxon>
        <taxon>Orchesellidae</taxon>
        <taxon>Orchesellinae</taxon>
        <taxon>Orchesella</taxon>
    </lineage>
</organism>
<dbReference type="SUPFAM" id="SSF52047">
    <property type="entry name" value="RNI-like"/>
    <property type="match status" value="1"/>
</dbReference>
<comment type="caution">
    <text evidence="1">The sequence shown here is derived from an EMBL/GenBank/DDBJ whole genome shotgun (WGS) entry which is preliminary data.</text>
</comment>
<proteinExistence type="predicted"/>
<evidence type="ECO:0000313" key="2">
    <source>
        <dbReference type="Proteomes" id="UP000094527"/>
    </source>
</evidence>
<name>A0A1D2M307_ORCCI</name>
<gene>
    <name evidence="1" type="ORF">Ocin01_19333</name>
</gene>
<dbReference type="AlphaFoldDB" id="A0A1D2M307"/>
<reference evidence="1 2" key="1">
    <citation type="journal article" date="2016" name="Genome Biol. Evol.">
        <title>Gene Family Evolution Reflects Adaptation to Soil Environmental Stressors in the Genome of the Collembolan Orchesella cincta.</title>
        <authorList>
            <person name="Faddeeva-Vakhrusheva A."/>
            <person name="Derks M.F."/>
            <person name="Anvar S.Y."/>
            <person name="Agamennone V."/>
            <person name="Suring W."/>
            <person name="Smit S."/>
            <person name="van Straalen N.M."/>
            <person name="Roelofs D."/>
        </authorList>
    </citation>
    <scope>NUCLEOTIDE SEQUENCE [LARGE SCALE GENOMIC DNA]</scope>
    <source>
        <tissue evidence="1">Mixed pool</tissue>
    </source>
</reference>
<dbReference type="EMBL" id="LJIJ01005514">
    <property type="protein sequence ID" value="ODM87349.1"/>
    <property type="molecule type" value="Genomic_DNA"/>
</dbReference>
<evidence type="ECO:0000313" key="1">
    <source>
        <dbReference type="EMBL" id="ODM87349.1"/>
    </source>
</evidence>
<dbReference type="Proteomes" id="UP000094527">
    <property type="component" value="Unassembled WGS sequence"/>
</dbReference>
<evidence type="ECO:0008006" key="3">
    <source>
        <dbReference type="Google" id="ProtNLM"/>
    </source>
</evidence>
<sequence length="546" mass="63087">MLQEAANQLKQATKAREADLQKRISGDEELKSFLVSELIAARSEIQSLNGKVWSMIFDNLTDSKDLFSCSNASPVFRKELKSKRAEFLFEQVDNHLKITLVSYISPPNLQHAICFFQVLPILIENRAFSHEQLFGRLLDLRQVCRSWKSGVNTFLDDHPCRYHLNDFCTRATNIYTPSSSLVDCLPPNRHYSFSSVMELQRCLTFLQQLDKAKVTETFIGKSILIDASNGHNMRQFWARAWDLLGLVGGGIWNCEIRNMPIGSVDWLPALLAKMHNLKVLKLSFRTSPYDRIDRPAVMLPPDFGRLPELPGLLVLKISRFPEIVIQLLKKYKHVSKLQLDLGDYWYRRARTTMDARRLERIKRPNLEVLSATVHSEEGMMQLGRMILNNAPVLHSLFLVLPNCDKFQDFGLIFSLLQMKSEVPFKNLWLTLQQSTELVTRVQIRNLLRLPSLRELTVETTGGVVLDSYEFILALKSLQKLTVIRHKEPNWERDAERAEVKGGVITFNGMKNRFYESNVWELLPKLEQVLLKVVNGRGAWKSYYYKR</sequence>
<accession>A0A1D2M307</accession>
<feature type="non-terminal residue" evidence="1">
    <location>
        <position position="546"/>
    </location>
</feature>
<keyword evidence="2" id="KW-1185">Reference proteome</keyword>
<protein>
    <recommendedName>
        <fullName evidence="3">F-box domain-containing protein</fullName>
    </recommendedName>
</protein>